<evidence type="ECO:0000256" key="4">
    <source>
        <dbReference type="ARBA" id="ARBA00022448"/>
    </source>
</evidence>
<evidence type="ECO:0000256" key="11">
    <source>
        <dbReference type="ARBA" id="ARBA00023136"/>
    </source>
</evidence>
<dbReference type="InterPro" id="IPR003593">
    <property type="entry name" value="AAA+_ATPase"/>
</dbReference>
<evidence type="ECO:0000256" key="10">
    <source>
        <dbReference type="ARBA" id="ARBA00022989"/>
    </source>
</evidence>
<evidence type="ECO:0000259" key="13">
    <source>
        <dbReference type="PROSITE" id="PS50893"/>
    </source>
</evidence>
<proteinExistence type="inferred from homology"/>
<evidence type="ECO:0000313" key="14">
    <source>
        <dbReference type="EMBL" id="KAK3215021.1"/>
    </source>
</evidence>
<accession>A0AAN6M6J1</accession>
<organism evidence="14 15">
    <name type="scientific">Pseudopithomyces chartarum</name>
    <dbReference type="NCBI Taxonomy" id="1892770"/>
    <lineage>
        <taxon>Eukaryota</taxon>
        <taxon>Fungi</taxon>
        <taxon>Dikarya</taxon>
        <taxon>Ascomycota</taxon>
        <taxon>Pezizomycotina</taxon>
        <taxon>Dothideomycetes</taxon>
        <taxon>Pleosporomycetidae</taxon>
        <taxon>Pleosporales</taxon>
        <taxon>Massarineae</taxon>
        <taxon>Didymosphaeriaceae</taxon>
        <taxon>Pseudopithomyces</taxon>
    </lineage>
</organism>
<dbReference type="Pfam" id="PF06472">
    <property type="entry name" value="ABC_membrane_2"/>
    <property type="match status" value="1"/>
</dbReference>
<evidence type="ECO:0000256" key="5">
    <source>
        <dbReference type="ARBA" id="ARBA00022692"/>
    </source>
</evidence>
<keyword evidence="15" id="KW-1185">Reference proteome</keyword>
<evidence type="ECO:0000313" key="15">
    <source>
        <dbReference type="Proteomes" id="UP001280581"/>
    </source>
</evidence>
<evidence type="ECO:0000256" key="8">
    <source>
        <dbReference type="ARBA" id="ARBA00022840"/>
    </source>
</evidence>
<evidence type="ECO:0000256" key="6">
    <source>
        <dbReference type="ARBA" id="ARBA00022741"/>
    </source>
</evidence>
<protein>
    <recommendedName>
        <fullName evidence="13">ABC transporter domain-containing protein</fullName>
    </recommendedName>
</protein>
<dbReference type="Gene3D" id="1.20.1560.10">
    <property type="entry name" value="ABC transporter type 1, transmembrane domain"/>
    <property type="match status" value="1"/>
</dbReference>
<dbReference type="GO" id="GO:0005324">
    <property type="term" value="F:long-chain fatty acid transmembrane transporter activity"/>
    <property type="evidence" value="ECO:0007669"/>
    <property type="project" value="TreeGrafter"/>
</dbReference>
<keyword evidence="4" id="KW-0813">Transport</keyword>
<dbReference type="SUPFAM" id="SSF52540">
    <property type="entry name" value="P-loop containing nucleoside triphosphate hydrolases"/>
    <property type="match status" value="1"/>
</dbReference>
<reference evidence="14 15" key="1">
    <citation type="submission" date="2021-02" db="EMBL/GenBank/DDBJ databases">
        <title>Genome assembly of Pseudopithomyces chartarum.</title>
        <authorList>
            <person name="Jauregui R."/>
            <person name="Singh J."/>
            <person name="Voisey C."/>
        </authorList>
    </citation>
    <scope>NUCLEOTIDE SEQUENCE [LARGE SCALE GENOMIC DNA]</scope>
    <source>
        <strain evidence="14 15">AGR01</strain>
    </source>
</reference>
<evidence type="ECO:0000256" key="1">
    <source>
        <dbReference type="ARBA" id="ARBA00004127"/>
    </source>
</evidence>
<keyword evidence="7" id="KW-0378">Hydrolase</keyword>
<dbReference type="InterPro" id="IPR027417">
    <property type="entry name" value="P-loop_NTPase"/>
</dbReference>
<dbReference type="InterPro" id="IPR011527">
    <property type="entry name" value="ABC1_TM_dom"/>
</dbReference>
<dbReference type="PANTHER" id="PTHR11384">
    <property type="entry name" value="ATP-BINDING CASSETTE, SUB-FAMILY D MEMBER"/>
    <property type="match status" value="1"/>
</dbReference>
<dbReference type="GO" id="GO:0012505">
    <property type="term" value="C:endomembrane system"/>
    <property type="evidence" value="ECO:0007669"/>
    <property type="project" value="UniProtKB-SubCell"/>
</dbReference>
<keyword evidence="6" id="KW-0547">Nucleotide-binding</keyword>
<dbReference type="Pfam" id="PF00005">
    <property type="entry name" value="ABC_tran"/>
    <property type="match status" value="1"/>
</dbReference>
<keyword evidence="10" id="KW-1133">Transmembrane helix</keyword>
<evidence type="ECO:0000256" key="7">
    <source>
        <dbReference type="ARBA" id="ARBA00022801"/>
    </source>
</evidence>
<dbReference type="AlphaFoldDB" id="A0AAN6M6J1"/>
<comment type="similarity">
    <text evidence="3">Belongs to the ABC transporter superfamily. ABCD family. Peroxisomal fatty acyl CoA transporter (TC 3.A.1.203) subfamily.</text>
</comment>
<evidence type="ECO:0000256" key="3">
    <source>
        <dbReference type="ARBA" id="ARBA00008575"/>
    </source>
</evidence>
<dbReference type="GO" id="GO:0015910">
    <property type="term" value="P:long-chain fatty acid import into peroxisome"/>
    <property type="evidence" value="ECO:0007669"/>
    <property type="project" value="TreeGrafter"/>
</dbReference>
<keyword evidence="12" id="KW-0576">Peroxisome</keyword>
<dbReference type="InterPro" id="IPR003439">
    <property type="entry name" value="ABC_transporter-like_ATP-bd"/>
</dbReference>
<dbReference type="GO" id="GO:0140359">
    <property type="term" value="F:ABC-type transporter activity"/>
    <property type="evidence" value="ECO:0007669"/>
    <property type="project" value="InterPro"/>
</dbReference>
<dbReference type="GO" id="GO:0007031">
    <property type="term" value="P:peroxisome organization"/>
    <property type="evidence" value="ECO:0007669"/>
    <property type="project" value="TreeGrafter"/>
</dbReference>
<gene>
    <name evidence="14" type="ORF">GRF29_19g1953896</name>
</gene>
<evidence type="ECO:0000256" key="2">
    <source>
        <dbReference type="ARBA" id="ARBA00004275"/>
    </source>
</evidence>
<keyword evidence="11" id="KW-0472">Membrane</keyword>
<feature type="domain" description="ABC transporter" evidence="13">
    <location>
        <begin position="465"/>
        <end position="692"/>
    </location>
</feature>
<dbReference type="GO" id="GO:0016887">
    <property type="term" value="F:ATP hydrolysis activity"/>
    <property type="evidence" value="ECO:0007669"/>
    <property type="project" value="InterPro"/>
</dbReference>
<keyword evidence="9" id="KW-1278">Translocase</keyword>
<dbReference type="FunFam" id="3.40.50.300:FF:000800">
    <property type="entry name" value="ATP-binding cassette sub-family D member 1"/>
    <property type="match status" value="1"/>
</dbReference>
<dbReference type="InterPro" id="IPR050835">
    <property type="entry name" value="ABC_transporter_sub-D"/>
</dbReference>
<dbReference type="GO" id="GO:0005524">
    <property type="term" value="F:ATP binding"/>
    <property type="evidence" value="ECO:0007669"/>
    <property type="project" value="UniProtKB-KW"/>
</dbReference>
<comment type="subcellular location">
    <subcellularLocation>
        <location evidence="1">Endomembrane system</location>
        <topology evidence="1">Multi-pass membrane protein</topology>
    </subcellularLocation>
    <subcellularLocation>
        <location evidence="2">Peroxisome</location>
    </subcellularLocation>
</comment>
<dbReference type="SMART" id="SM00382">
    <property type="entry name" value="AAA"/>
    <property type="match status" value="1"/>
</dbReference>
<dbReference type="CDD" id="cd03223">
    <property type="entry name" value="ABCD_peroxisomal_ALDP"/>
    <property type="match status" value="1"/>
</dbReference>
<dbReference type="Proteomes" id="UP001280581">
    <property type="component" value="Unassembled WGS sequence"/>
</dbReference>
<dbReference type="EMBL" id="WVTA01000003">
    <property type="protein sequence ID" value="KAK3215021.1"/>
    <property type="molecule type" value="Genomic_DNA"/>
</dbReference>
<keyword evidence="5" id="KW-0812">Transmembrane</keyword>
<dbReference type="InterPro" id="IPR036640">
    <property type="entry name" value="ABC1_TM_sf"/>
</dbReference>
<comment type="caution">
    <text evidence="14">The sequence shown here is derived from an EMBL/GenBank/DDBJ whole genome shotgun (WGS) entry which is preliminary data.</text>
</comment>
<keyword evidence="8" id="KW-0067">ATP-binding</keyword>
<dbReference type="PANTHER" id="PTHR11384:SF69">
    <property type="entry name" value="PEROXISOMAL LONG-CHAIN FATTY ACID IMPORT PROTEIN 1"/>
    <property type="match status" value="1"/>
</dbReference>
<dbReference type="PROSITE" id="PS50893">
    <property type="entry name" value="ABC_TRANSPORTER_2"/>
    <property type="match status" value="1"/>
</dbReference>
<name>A0AAN6M6J1_9PLEO</name>
<dbReference type="GO" id="GO:0042760">
    <property type="term" value="P:very long-chain fatty acid catabolic process"/>
    <property type="evidence" value="ECO:0007669"/>
    <property type="project" value="TreeGrafter"/>
</dbReference>
<dbReference type="GO" id="GO:0006635">
    <property type="term" value="P:fatty acid beta-oxidation"/>
    <property type="evidence" value="ECO:0007669"/>
    <property type="project" value="TreeGrafter"/>
</dbReference>
<evidence type="ECO:0000256" key="12">
    <source>
        <dbReference type="ARBA" id="ARBA00023140"/>
    </source>
</evidence>
<dbReference type="Gene3D" id="3.40.50.300">
    <property type="entry name" value="P-loop containing nucleotide triphosphate hydrolases"/>
    <property type="match status" value="1"/>
</dbReference>
<evidence type="ECO:0000256" key="9">
    <source>
        <dbReference type="ARBA" id="ARBA00022967"/>
    </source>
</evidence>
<dbReference type="GO" id="GO:0005778">
    <property type="term" value="C:peroxisomal membrane"/>
    <property type="evidence" value="ECO:0007669"/>
    <property type="project" value="TreeGrafter"/>
</dbReference>
<sequence>MAVLSKFAHARTHLSAASLKSLVNDFTKLYLEHRTNISRAVYLTLFVALINRIRNAIAEQKAAAQRAKSLRKTPISKSEGEATGRKKVELNREFFKNLLRLLKICIPGWKSKEFRLLISHSVFLVLRTMISLYVAELDGRLVSSLVRGKGKDFLWGLVWWMTVAVPATFTNSMLSYHQCKLSLQYRTRLTNHVHSKYLSQMTFYTLSALDDRIKNADQLITVDVAKFANSLAELYSNLAKPVLDMVVYNYSLSRSVGGEGLFFMSLLVQLSANVMRALTPPFGKYVADEARLEGEFRFQHSRLIDYSEEVALYHGHEAEKDTLDKGYFTLIKHVNRILRRRFYHGVMEDFVIKYFWGALGLLLCSVPVFFKVPGAGAGSMGDRTESFVTNRRMLLMSSDAFGRIMFSYKEITELAGYTARVSTLLDVIDDIQAGHFEKKLVSSADTEENAAVLRGRGIVTEGEDITFKDVPIVSPNGDVLVRKLSFAVKPGDHLLIVGPNGCGKSSLFRILGGLWPVYGGTVRKPPFDAIFYIPQRPYLSRGTLRQQIIYPDSLREMRDKNITDADLLSILEVVEIESIVDRPGGWDAEQEWTDVLSGGLQQRVAMARLFYHRPQYAILDECTSSVTLEIERVMYEEAKRLGITLMTVSHRRSLWKYHEKILQFDGQGGFVFTKLDAERRLELEDEKDEIELQLRAVPDMEERIKELELTSQ</sequence>